<dbReference type="AlphaFoldDB" id="A0A1H6J5Y7"/>
<dbReference type="InterPro" id="IPR010809">
    <property type="entry name" value="FliD_C"/>
</dbReference>
<name>A0A1H6J5Y7_9GAMM</name>
<reference evidence="9" key="1">
    <citation type="submission" date="2016-10" db="EMBL/GenBank/DDBJ databases">
        <authorList>
            <person name="Varghese N."/>
            <person name="Submissions S."/>
        </authorList>
    </citation>
    <scope>NUCLEOTIDE SEQUENCE [LARGE SCALE GENOMIC DNA]</scope>
    <source>
        <strain evidence="9">DSM 17616</strain>
    </source>
</reference>
<evidence type="ECO:0000313" key="8">
    <source>
        <dbReference type="EMBL" id="SEH54936.1"/>
    </source>
</evidence>
<feature type="domain" description="Flagellar hook-associated protein 2 C-terminal" evidence="7">
    <location>
        <begin position="213"/>
        <end position="425"/>
    </location>
</feature>
<dbReference type="InterPro" id="IPR010810">
    <property type="entry name" value="Flagellin_hook_IN_motif"/>
</dbReference>
<sequence>MASYLSIDPQTLARQYTQIDRAGKDNLLSAKSKQFTAQLNAIKKLQTSMGSFLTQLKDFRKADSSLLANTASSSSESTLAVKASGKAVAGSYDIFVQQLAQNHQLAMSFDPTAALATDGEFNIDLGGSSFSVDMAGLPANAKLADLAKAINSHADNPGVSATLMRSGNETFLVISSDESGAANELTLGFTAGLDAAGADITAALAAKQELKKAQDAIVRLGSDTAISVTSASNSLTDVIEGVTIDLVKAQAAGDSPVNIKIGQDQQAIKDNLQKFIDGYNGIVSSITGDTNLKNDSMARSVQSQLRAAFQGEIGGKTLYSVGLEFDRNGKLSINSDRFEKALADDPAALEAMLTSDTGVLAKLEKTVEPYSKSYGGLLGGKQKTLQASLDLITEKQKRHDYSMELTFKRYLSQFTQMQITIAQLESSMGQF</sequence>
<keyword evidence="8" id="KW-0969">Cilium</keyword>
<keyword evidence="8" id="KW-0966">Cell projection</keyword>
<accession>A0A1H6J5Y7</accession>
<dbReference type="GO" id="GO:0071973">
    <property type="term" value="P:bacterial-type flagellum-dependent cell motility"/>
    <property type="evidence" value="ECO:0007669"/>
    <property type="project" value="TreeGrafter"/>
</dbReference>
<evidence type="ECO:0000256" key="1">
    <source>
        <dbReference type="ARBA" id="ARBA00009764"/>
    </source>
</evidence>
<dbReference type="GO" id="GO:0005576">
    <property type="term" value="C:extracellular region"/>
    <property type="evidence" value="ECO:0007669"/>
    <property type="project" value="UniProtKB-SubCell"/>
</dbReference>
<dbReference type="GO" id="GO:0007155">
    <property type="term" value="P:cell adhesion"/>
    <property type="evidence" value="ECO:0007669"/>
    <property type="project" value="InterPro"/>
</dbReference>
<dbReference type="OrthoDB" id="9810816at2"/>
<keyword evidence="5" id="KW-0964">Secreted</keyword>
<feature type="domain" description="Flagellar hook-associated protein 2 N-terminal" evidence="6">
    <location>
        <begin position="7"/>
        <end position="103"/>
    </location>
</feature>
<dbReference type="Proteomes" id="UP000199371">
    <property type="component" value="Unassembled WGS sequence"/>
</dbReference>
<dbReference type="InterPro" id="IPR003481">
    <property type="entry name" value="FliD_N"/>
</dbReference>
<dbReference type="PANTHER" id="PTHR30288:SF0">
    <property type="entry name" value="FLAGELLAR HOOK-ASSOCIATED PROTEIN 2"/>
    <property type="match status" value="1"/>
</dbReference>
<gene>
    <name evidence="8" type="ORF">SAMN05660691_00046</name>
</gene>
<keyword evidence="8" id="KW-0282">Flagellum</keyword>
<evidence type="ECO:0000259" key="7">
    <source>
        <dbReference type="Pfam" id="PF07195"/>
    </source>
</evidence>
<evidence type="ECO:0000256" key="5">
    <source>
        <dbReference type="RuleBase" id="RU362066"/>
    </source>
</evidence>
<comment type="subunit">
    <text evidence="2 5">Homopentamer.</text>
</comment>
<dbReference type="Pfam" id="PF02465">
    <property type="entry name" value="FliD_N"/>
    <property type="match status" value="1"/>
</dbReference>
<evidence type="ECO:0000256" key="4">
    <source>
        <dbReference type="ARBA" id="ARBA00023143"/>
    </source>
</evidence>
<comment type="similarity">
    <text evidence="1 5">Belongs to the FliD family.</text>
</comment>
<dbReference type="GO" id="GO:0009421">
    <property type="term" value="C:bacterial-type flagellum filament cap"/>
    <property type="evidence" value="ECO:0007669"/>
    <property type="project" value="InterPro"/>
</dbReference>
<dbReference type="Pfam" id="PF07195">
    <property type="entry name" value="FliD_C"/>
    <property type="match status" value="1"/>
</dbReference>
<dbReference type="PANTHER" id="PTHR30288">
    <property type="entry name" value="FLAGELLAR CAP/ASSEMBLY PROTEIN FLID"/>
    <property type="match status" value="1"/>
</dbReference>
<comment type="function">
    <text evidence="5">Required for morphogenesis and for the elongation of the flagellar filament by facilitating polymerization of the flagellin monomers at the tip of growing filament. Forms a capping structure, which prevents flagellin subunits (transported through the central channel of the flagellum) from leaking out without polymerization at the distal end.</text>
</comment>
<evidence type="ECO:0000256" key="2">
    <source>
        <dbReference type="ARBA" id="ARBA00011255"/>
    </source>
</evidence>
<dbReference type="RefSeq" id="WP_092788961.1">
    <property type="nucleotide sequence ID" value="NZ_FNXF01000001.1"/>
</dbReference>
<dbReference type="GO" id="GO:0009424">
    <property type="term" value="C:bacterial-type flagellum hook"/>
    <property type="evidence" value="ECO:0007669"/>
    <property type="project" value="UniProtKB-UniRule"/>
</dbReference>
<organism evidence="8 9">
    <name type="scientific">Rheinheimera pacifica</name>
    <dbReference type="NCBI Taxonomy" id="173990"/>
    <lineage>
        <taxon>Bacteria</taxon>
        <taxon>Pseudomonadati</taxon>
        <taxon>Pseudomonadota</taxon>
        <taxon>Gammaproteobacteria</taxon>
        <taxon>Chromatiales</taxon>
        <taxon>Chromatiaceae</taxon>
        <taxon>Rheinheimera</taxon>
    </lineage>
</organism>
<evidence type="ECO:0000256" key="3">
    <source>
        <dbReference type="ARBA" id="ARBA00023054"/>
    </source>
</evidence>
<dbReference type="EMBL" id="FNXF01000001">
    <property type="protein sequence ID" value="SEH54936.1"/>
    <property type="molecule type" value="Genomic_DNA"/>
</dbReference>
<dbReference type="InterPro" id="IPR040026">
    <property type="entry name" value="FliD"/>
</dbReference>
<comment type="subcellular location">
    <subcellularLocation>
        <location evidence="5">Secreted</location>
    </subcellularLocation>
    <subcellularLocation>
        <location evidence="5">Bacterial flagellum</location>
    </subcellularLocation>
</comment>
<dbReference type="STRING" id="173990.SAMN05660691_00046"/>
<proteinExistence type="inferred from homology"/>
<evidence type="ECO:0000259" key="6">
    <source>
        <dbReference type="Pfam" id="PF02465"/>
    </source>
</evidence>
<evidence type="ECO:0000313" key="9">
    <source>
        <dbReference type="Proteomes" id="UP000199371"/>
    </source>
</evidence>
<keyword evidence="9" id="KW-1185">Reference proteome</keyword>
<dbReference type="Pfam" id="PF07196">
    <property type="entry name" value="Flagellin_IN"/>
    <property type="match status" value="1"/>
</dbReference>
<keyword evidence="3" id="KW-0175">Coiled coil</keyword>
<keyword evidence="4 5" id="KW-0975">Bacterial flagellum</keyword>
<protein>
    <recommendedName>
        <fullName evidence="5">Flagellar hook-associated protein 2</fullName>
        <shortName evidence="5">HAP2</shortName>
    </recommendedName>
    <alternativeName>
        <fullName evidence="5">Flagellar cap protein</fullName>
    </alternativeName>
</protein>